<evidence type="ECO:0000256" key="3">
    <source>
        <dbReference type="ARBA" id="ARBA00022801"/>
    </source>
</evidence>
<feature type="region of interest" description="Disordered" evidence="5">
    <location>
        <begin position="230"/>
        <end position="262"/>
    </location>
</feature>
<sequence>MPFAQLVIGSPGSGKTTYCYGQYQFLSLLSRPCSVVNLDPANDRLPYPCAVDINKLISVRDVMAELSLGPNAAMLYCIEYLEKNIDWLLAELRRVMHEQRAGKTGQTTFGVDAHSAASSSSGDADQVAVGPVGEGSEYLIFDLPGQVELSTNHPSLRRILTVLEKELSLRFVAVHMTDATHITDASRYVSILILALRAMLTLELPHVNVLTKVDLLGQAYSSRSQRSLDRYDLHDQGMEDNDDDDHDNDDDSEKHPTSAPGLLQSDLAFNLDFYTQVQDLSYLQELLDMPSGPGSLRRNERFGQLNRAICDLVEDFGLVSFETLAVEDRRSMFRLLQVLDKALGYVYVSPSSSRGVGAAAGEEDGEYEPGAASATASAALRRQTLLGRQVGGGASPYSLFSVADRGNPMGWGDALEVQERYIDHRDLYDEMEADERKNQNEKDWEKKVWAQVRKVVKEEHLKTEAGGGTEIDVTPTMTKK</sequence>
<dbReference type="PANTHER" id="PTHR21231">
    <property type="entry name" value="XPA-BINDING PROTEIN 1-RELATED"/>
    <property type="match status" value="1"/>
</dbReference>
<feature type="region of interest" description="Disordered" evidence="5">
    <location>
        <begin position="460"/>
        <end position="480"/>
    </location>
</feature>
<evidence type="ECO:0000256" key="1">
    <source>
        <dbReference type="ARBA" id="ARBA00005290"/>
    </source>
</evidence>
<dbReference type="FunCoup" id="A0A317XZE5">
    <property type="interactions" value="626"/>
</dbReference>
<dbReference type="Pfam" id="PF03029">
    <property type="entry name" value="ATP_bind_1"/>
    <property type="match status" value="2"/>
</dbReference>
<dbReference type="InterPro" id="IPR030231">
    <property type="entry name" value="Gpn2"/>
</dbReference>
<keyword evidence="2" id="KW-0547">Nucleotide-binding</keyword>
<comment type="similarity">
    <text evidence="1">Belongs to the GPN-loop GTPase family.</text>
</comment>
<dbReference type="STRING" id="1882483.A0A317XZE5"/>
<dbReference type="InterPro" id="IPR004130">
    <property type="entry name" value="Gpn"/>
</dbReference>
<feature type="compositionally biased region" description="Acidic residues" evidence="5">
    <location>
        <begin position="238"/>
        <end position="251"/>
    </location>
</feature>
<dbReference type="InParanoid" id="A0A317XZE5"/>
<reference evidence="6 7" key="1">
    <citation type="journal article" date="2018" name="Mol. Biol. Evol.">
        <title>Broad Genomic Sampling Reveals a Smut Pathogenic Ancestry of the Fungal Clade Ustilaginomycotina.</title>
        <authorList>
            <person name="Kijpornyongpan T."/>
            <person name="Mondo S.J."/>
            <person name="Barry K."/>
            <person name="Sandor L."/>
            <person name="Lee J."/>
            <person name="Lipzen A."/>
            <person name="Pangilinan J."/>
            <person name="LaButti K."/>
            <person name="Hainaut M."/>
            <person name="Henrissat B."/>
            <person name="Grigoriev I.V."/>
            <person name="Spatafora J.W."/>
            <person name="Aime M.C."/>
        </authorList>
    </citation>
    <scope>NUCLEOTIDE SEQUENCE [LARGE SCALE GENOMIC DNA]</scope>
    <source>
        <strain evidence="6 7">MCA 3645</strain>
    </source>
</reference>
<dbReference type="SUPFAM" id="SSF52540">
    <property type="entry name" value="P-loop containing nucleoside triphosphate hydrolases"/>
    <property type="match status" value="1"/>
</dbReference>
<dbReference type="PANTHER" id="PTHR21231:SF3">
    <property type="entry name" value="GPN-LOOP GTPASE 2"/>
    <property type="match status" value="1"/>
</dbReference>
<keyword evidence="7" id="KW-1185">Reference proteome</keyword>
<evidence type="ECO:0000313" key="7">
    <source>
        <dbReference type="Proteomes" id="UP000246740"/>
    </source>
</evidence>
<dbReference type="GO" id="GO:0005525">
    <property type="term" value="F:GTP binding"/>
    <property type="evidence" value="ECO:0007669"/>
    <property type="project" value="UniProtKB-KW"/>
</dbReference>
<protein>
    <recommendedName>
        <fullName evidence="8">GPN-loop GTPase 2</fullName>
    </recommendedName>
</protein>
<dbReference type="EMBL" id="KZ819188">
    <property type="protein sequence ID" value="PWZ03163.1"/>
    <property type="molecule type" value="Genomic_DNA"/>
</dbReference>
<dbReference type="OrthoDB" id="5839at2759"/>
<proteinExistence type="inferred from homology"/>
<keyword evidence="3" id="KW-0378">Hydrolase</keyword>
<evidence type="ECO:0000256" key="4">
    <source>
        <dbReference type="ARBA" id="ARBA00023134"/>
    </source>
</evidence>
<gene>
    <name evidence="6" type="ORF">BCV70DRAFT_197401</name>
</gene>
<organism evidence="6 7">
    <name type="scientific">Testicularia cyperi</name>
    <dbReference type="NCBI Taxonomy" id="1882483"/>
    <lineage>
        <taxon>Eukaryota</taxon>
        <taxon>Fungi</taxon>
        <taxon>Dikarya</taxon>
        <taxon>Basidiomycota</taxon>
        <taxon>Ustilaginomycotina</taxon>
        <taxon>Ustilaginomycetes</taxon>
        <taxon>Ustilaginales</taxon>
        <taxon>Anthracoideaceae</taxon>
        <taxon>Testicularia</taxon>
    </lineage>
</organism>
<evidence type="ECO:0000256" key="5">
    <source>
        <dbReference type="SAM" id="MobiDB-lite"/>
    </source>
</evidence>
<name>A0A317XZE5_9BASI</name>
<dbReference type="GO" id="GO:0005737">
    <property type="term" value="C:cytoplasm"/>
    <property type="evidence" value="ECO:0007669"/>
    <property type="project" value="TreeGrafter"/>
</dbReference>
<dbReference type="InterPro" id="IPR027417">
    <property type="entry name" value="P-loop_NTPase"/>
</dbReference>
<dbReference type="GO" id="GO:0003924">
    <property type="term" value="F:GTPase activity"/>
    <property type="evidence" value="ECO:0007669"/>
    <property type="project" value="TreeGrafter"/>
</dbReference>
<evidence type="ECO:0000313" key="6">
    <source>
        <dbReference type="EMBL" id="PWZ03163.1"/>
    </source>
</evidence>
<dbReference type="Proteomes" id="UP000246740">
    <property type="component" value="Unassembled WGS sequence"/>
</dbReference>
<dbReference type="Gene3D" id="3.40.50.300">
    <property type="entry name" value="P-loop containing nucleotide triphosphate hydrolases"/>
    <property type="match status" value="1"/>
</dbReference>
<keyword evidence="4" id="KW-0342">GTP-binding</keyword>
<dbReference type="CDD" id="cd17871">
    <property type="entry name" value="GPN2"/>
    <property type="match status" value="1"/>
</dbReference>
<accession>A0A317XZE5</accession>
<evidence type="ECO:0000256" key="2">
    <source>
        <dbReference type="ARBA" id="ARBA00022741"/>
    </source>
</evidence>
<dbReference type="AlphaFoldDB" id="A0A317XZE5"/>
<evidence type="ECO:0008006" key="8">
    <source>
        <dbReference type="Google" id="ProtNLM"/>
    </source>
</evidence>